<dbReference type="InterPro" id="IPR058951">
    <property type="entry name" value="WHD_Rad26_CSB-like"/>
</dbReference>
<organism evidence="12">
    <name type="scientific">Picea sitchensis</name>
    <name type="common">Sitka spruce</name>
    <name type="synonym">Pinus sitchensis</name>
    <dbReference type="NCBI Taxonomy" id="3332"/>
    <lineage>
        <taxon>Eukaryota</taxon>
        <taxon>Viridiplantae</taxon>
        <taxon>Streptophyta</taxon>
        <taxon>Embryophyta</taxon>
        <taxon>Tracheophyta</taxon>
        <taxon>Spermatophyta</taxon>
        <taxon>Pinopsida</taxon>
        <taxon>Pinidae</taxon>
        <taxon>Conifers I</taxon>
        <taxon>Pinales</taxon>
        <taxon>Pinaceae</taxon>
        <taxon>Picea</taxon>
    </lineage>
</organism>
<feature type="compositionally biased region" description="Polar residues" evidence="10">
    <location>
        <begin position="150"/>
        <end position="171"/>
    </location>
</feature>
<keyword evidence="6" id="KW-0067">ATP-binding</keyword>
<keyword evidence="5" id="KW-0347">Helicase</keyword>
<comment type="similarity">
    <text evidence="2">Belongs to the SNF2/RAD54 helicase family.</text>
</comment>
<keyword evidence="5" id="KW-0378">Hydrolase</keyword>
<evidence type="ECO:0000256" key="7">
    <source>
        <dbReference type="ARBA" id="ARBA00023125"/>
    </source>
</evidence>
<feature type="region of interest" description="Disordered" evidence="10">
    <location>
        <begin position="150"/>
        <end position="173"/>
    </location>
</feature>
<proteinExistence type="evidence at transcript level"/>
<evidence type="ECO:0000256" key="10">
    <source>
        <dbReference type="SAM" id="MobiDB-lite"/>
    </source>
</evidence>
<name>D5A911_PICSI</name>
<evidence type="ECO:0000256" key="3">
    <source>
        <dbReference type="ARBA" id="ARBA00022741"/>
    </source>
</evidence>
<accession>D5A911</accession>
<evidence type="ECO:0000259" key="11">
    <source>
        <dbReference type="Pfam" id="PF25875"/>
    </source>
</evidence>
<evidence type="ECO:0000256" key="4">
    <source>
        <dbReference type="ARBA" id="ARBA00022763"/>
    </source>
</evidence>
<evidence type="ECO:0000256" key="2">
    <source>
        <dbReference type="ARBA" id="ARBA00007025"/>
    </source>
</evidence>
<comment type="subcellular location">
    <subcellularLocation>
        <location evidence="1">Nucleus</location>
    </subcellularLocation>
</comment>
<evidence type="ECO:0000313" key="12">
    <source>
        <dbReference type="EMBL" id="ADE76030.1"/>
    </source>
</evidence>
<evidence type="ECO:0000256" key="6">
    <source>
        <dbReference type="ARBA" id="ARBA00022840"/>
    </source>
</evidence>
<dbReference type="EMBL" id="BT122661">
    <property type="protein sequence ID" value="ADE76030.1"/>
    <property type="molecule type" value="mRNA"/>
</dbReference>
<evidence type="ECO:0000256" key="9">
    <source>
        <dbReference type="ARBA" id="ARBA00023242"/>
    </source>
</evidence>
<sequence length="251" mass="26662">MLKNLLANGIHSAMDHDAILDINDEEKMKLDDEASLVAQRAADALKQSRMLRRQDSISIPTWTGRSGAAGAPGDVRRRFGSKINSQLVSGLNSTECSSINGASTSQGSSTGLAGASLGKALSSRDLLARIQGNRESAIGAGIECQTVSGSAPSLVNGSERSPGSNRPTTSRFPPVSIQPEILIRQLCTFIQQSGGSARSAKIVEHFKDIVPSKDMALFKKLLKEIAVLRKEGGEGEWALKPDYNIDRFGAG</sequence>
<dbReference type="CDD" id="cd22254">
    <property type="entry name" value="CSB_WHD"/>
    <property type="match status" value="1"/>
</dbReference>
<feature type="domain" description="Rad26/CSB-like winged helix DNA-binding" evidence="11">
    <location>
        <begin position="182"/>
        <end position="243"/>
    </location>
</feature>
<evidence type="ECO:0000256" key="1">
    <source>
        <dbReference type="ARBA" id="ARBA00004123"/>
    </source>
</evidence>
<keyword evidence="7" id="KW-0238">DNA-binding</keyword>
<evidence type="ECO:0000256" key="8">
    <source>
        <dbReference type="ARBA" id="ARBA00023204"/>
    </source>
</evidence>
<keyword evidence="3" id="KW-0547">Nucleotide-binding</keyword>
<keyword evidence="8" id="KW-0234">DNA repair</keyword>
<protein>
    <recommendedName>
        <fullName evidence="11">Rad26/CSB-like winged helix DNA-binding domain-containing protein</fullName>
    </recommendedName>
</protein>
<dbReference type="AlphaFoldDB" id="D5A911"/>
<keyword evidence="4" id="KW-0227">DNA damage</keyword>
<reference evidence="12" key="1">
    <citation type="submission" date="2010-04" db="EMBL/GenBank/DDBJ databases">
        <authorList>
            <person name="Reid K.E."/>
            <person name="Liao N."/>
            <person name="Chan S."/>
            <person name="Docking R."/>
            <person name="Taylor G."/>
            <person name="Moore R."/>
            <person name="Mayo M."/>
            <person name="Munro S."/>
            <person name="King J."/>
            <person name="Yanchuk A."/>
            <person name="Holt R."/>
            <person name="Jones S."/>
            <person name="Marra M."/>
            <person name="Ritland C.E."/>
            <person name="Ritland K."/>
            <person name="Bohlmann J."/>
        </authorList>
    </citation>
    <scope>NUCLEOTIDE SEQUENCE</scope>
    <source>
        <tissue evidence="12">Buds collected with no treatment. Collection October 2007</tissue>
    </source>
</reference>
<dbReference type="Pfam" id="PF25875">
    <property type="entry name" value="WHD_Rad26_CSB"/>
    <property type="match status" value="1"/>
</dbReference>
<evidence type="ECO:0000256" key="5">
    <source>
        <dbReference type="ARBA" id="ARBA00022806"/>
    </source>
</evidence>
<keyword evidence="9" id="KW-0539">Nucleus</keyword>